<dbReference type="CDD" id="cd10527">
    <property type="entry name" value="SET_LSMT"/>
    <property type="match status" value="1"/>
</dbReference>
<comment type="caution">
    <text evidence="2">The sequence shown here is derived from an EMBL/GenBank/DDBJ whole genome shotgun (WGS) entry which is preliminary data.</text>
</comment>
<gene>
    <name evidence="2" type="ORF">PPROV_000197100</name>
</gene>
<dbReference type="PANTHER" id="PTHR13271">
    <property type="entry name" value="UNCHARACTERIZED PUTATIVE METHYLTRANSFERASE"/>
    <property type="match status" value="1"/>
</dbReference>
<keyword evidence="3" id="KW-1185">Reference proteome</keyword>
<organism evidence="2 3">
    <name type="scientific">Pycnococcus provasolii</name>
    <dbReference type="NCBI Taxonomy" id="41880"/>
    <lineage>
        <taxon>Eukaryota</taxon>
        <taxon>Viridiplantae</taxon>
        <taxon>Chlorophyta</taxon>
        <taxon>Pseudoscourfieldiophyceae</taxon>
        <taxon>Pseudoscourfieldiales</taxon>
        <taxon>Pycnococcaceae</taxon>
        <taxon>Pycnococcus</taxon>
    </lineage>
</organism>
<proteinExistence type="predicted"/>
<evidence type="ECO:0000256" key="1">
    <source>
        <dbReference type="SAM" id="MobiDB-lite"/>
    </source>
</evidence>
<evidence type="ECO:0008006" key="4">
    <source>
        <dbReference type="Google" id="ProtNLM"/>
    </source>
</evidence>
<dbReference type="PANTHER" id="PTHR13271:SF123">
    <property type="entry name" value="RIBULOSE-1,5-BISPHOSPHATE CARBOXYLASE_OXYGENASE SMALL SUBUNIT N-METHYLTRANSFERASE I-RELATED"/>
    <property type="match status" value="1"/>
</dbReference>
<accession>A0A830H7L7</accession>
<feature type="compositionally biased region" description="Low complexity" evidence="1">
    <location>
        <begin position="53"/>
        <end position="67"/>
    </location>
</feature>
<dbReference type="SUPFAM" id="SSF82199">
    <property type="entry name" value="SET domain"/>
    <property type="match status" value="1"/>
</dbReference>
<dbReference type="InterPro" id="IPR046341">
    <property type="entry name" value="SET_dom_sf"/>
</dbReference>
<dbReference type="InterPro" id="IPR050600">
    <property type="entry name" value="SETD3_SETD6_MTase"/>
</dbReference>
<name>A0A830H7L7_9CHLO</name>
<protein>
    <recommendedName>
        <fullName evidence="4">SET domain-containing protein</fullName>
    </recommendedName>
</protein>
<evidence type="ECO:0000313" key="3">
    <source>
        <dbReference type="Proteomes" id="UP000660262"/>
    </source>
</evidence>
<evidence type="ECO:0000313" key="2">
    <source>
        <dbReference type="EMBL" id="GHP03216.1"/>
    </source>
</evidence>
<dbReference type="AlphaFoldDB" id="A0A830H7L7"/>
<dbReference type="EMBL" id="BNJQ01000005">
    <property type="protein sequence ID" value="GHP03216.1"/>
    <property type="molecule type" value="Genomic_DNA"/>
</dbReference>
<sequence>MPVHVSLLTSPTSSSHMGCRLLHPSRSRHATALNRGPRGTSQLLGSMRHHRPAAASPAAASSRETASEENALNDALVAFMRSANDAPEGVSPKLTVARDVRNGRCLRTNAPIGKGEKIVLCPRSLVITEEDAARISPLARKTKSDNRPAWHVLSAFILDAPDSFKPYIDTLPKKTNNVCEWNREGLDKWVKRASPATYQLADSLWRETQEAANFISSLEGAPDKERCKWALSTTLSRMARLTGMPPDSEGLAPLALVPYADCLNHDASLPSGDRDGRRVTLSSRLPSQARGVLQTILKPNRDAAAVELGHLHFDEGENAVVVKAASFEPTSLEFWNTSGIDPRVQNATGKVLEVLFNRRKSALGELEQPSVERASGDDGDGTYKAGDEVFVSYGTRASGDLLTTYGFAPTHESNAFGARAGLFVDGELFTFDINPRGDVAEIPVGFLEACDTVATEINAARRANPPPEGPLAPAVGLDVARALIEDVVEEALRGEVDLEAALESEEGITAIAGEFGIANEEEAQFLVEDLRRVFESESRVWQRAQTALAIYSRSMASKK</sequence>
<feature type="region of interest" description="Disordered" evidence="1">
    <location>
        <begin position="26"/>
        <end position="67"/>
    </location>
</feature>
<dbReference type="GO" id="GO:0016279">
    <property type="term" value="F:protein-lysine N-methyltransferase activity"/>
    <property type="evidence" value="ECO:0007669"/>
    <property type="project" value="TreeGrafter"/>
</dbReference>
<dbReference type="Gene3D" id="3.90.1410.10">
    <property type="entry name" value="set domain protein methyltransferase, domain 1"/>
    <property type="match status" value="1"/>
</dbReference>
<reference evidence="2" key="1">
    <citation type="submission" date="2020-10" db="EMBL/GenBank/DDBJ databases">
        <title>Unveiling of a novel bifunctional photoreceptor, Dualchrome1, isolated from a cosmopolitan green alga.</title>
        <authorList>
            <person name="Suzuki S."/>
            <person name="Kawachi M."/>
        </authorList>
    </citation>
    <scope>NUCLEOTIDE SEQUENCE</scope>
    <source>
        <strain evidence="2">NIES 2893</strain>
    </source>
</reference>
<dbReference type="OrthoDB" id="341421at2759"/>
<dbReference type="Proteomes" id="UP000660262">
    <property type="component" value="Unassembled WGS sequence"/>
</dbReference>